<organism evidence="2 3">
    <name type="scientific">Suillus fuscotomentosus</name>
    <dbReference type="NCBI Taxonomy" id="1912939"/>
    <lineage>
        <taxon>Eukaryota</taxon>
        <taxon>Fungi</taxon>
        <taxon>Dikarya</taxon>
        <taxon>Basidiomycota</taxon>
        <taxon>Agaricomycotina</taxon>
        <taxon>Agaricomycetes</taxon>
        <taxon>Agaricomycetidae</taxon>
        <taxon>Boletales</taxon>
        <taxon>Suillineae</taxon>
        <taxon>Suillaceae</taxon>
        <taxon>Suillus</taxon>
    </lineage>
</organism>
<evidence type="ECO:0000313" key="3">
    <source>
        <dbReference type="Proteomes" id="UP001195769"/>
    </source>
</evidence>
<proteinExistence type="predicted"/>
<gene>
    <name evidence="2" type="ORF">F5891DRAFT_1183835</name>
</gene>
<dbReference type="Gene3D" id="1.20.1280.50">
    <property type="match status" value="1"/>
</dbReference>
<sequence>MKPQIGFQFLAEELLCYILSFLPHRDILRCTSVCRTLRQTYLSSSELQYIVEISGQQLLVIPNTDDIIPISKRLQHLRDEAHAWFKVDTHWFLKIVPVTRAPLSREIIVAGGHFCSWDPIGDTAMIFPVLPKPSQQSIRRDWLPGTLCSVPHSYVLDVFMDPAQNLIAVAYIVDNTTVYINLRALDGDGVHPEAAGERLFLLDDWKIRFQPRRTKLKGLGGISHCRVACPMKIGIG</sequence>
<feature type="domain" description="F-box" evidence="1">
    <location>
        <begin position="10"/>
        <end position="50"/>
    </location>
</feature>
<keyword evidence="3" id="KW-1185">Reference proteome</keyword>
<dbReference type="Proteomes" id="UP001195769">
    <property type="component" value="Unassembled WGS sequence"/>
</dbReference>
<dbReference type="SMART" id="SM00256">
    <property type="entry name" value="FBOX"/>
    <property type="match status" value="1"/>
</dbReference>
<dbReference type="CDD" id="cd09917">
    <property type="entry name" value="F-box_SF"/>
    <property type="match status" value="1"/>
</dbReference>
<dbReference type="Pfam" id="PF12937">
    <property type="entry name" value="F-box-like"/>
    <property type="match status" value="1"/>
</dbReference>
<dbReference type="EMBL" id="JABBWK010000008">
    <property type="protein sequence ID" value="KAG1905124.1"/>
    <property type="molecule type" value="Genomic_DNA"/>
</dbReference>
<dbReference type="InterPro" id="IPR001810">
    <property type="entry name" value="F-box_dom"/>
</dbReference>
<protein>
    <recommendedName>
        <fullName evidence="1">F-box domain-containing protein</fullName>
    </recommendedName>
</protein>
<evidence type="ECO:0000259" key="1">
    <source>
        <dbReference type="SMART" id="SM00256"/>
    </source>
</evidence>
<evidence type="ECO:0000313" key="2">
    <source>
        <dbReference type="EMBL" id="KAG1905124.1"/>
    </source>
</evidence>
<dbReference type="AlphaFoldDB" id="A0AAD4EF73"/>
<dbReference type="InterPro" id="IPR036047">
    <property type="entry name" value="F-box-like_dom_sf"/>
</dbReference>
<dbReference type="SUPFAM" id="SSF81383">
    <property type="entry name" value="F-box domain"/>
    <property type="match status" value="1"/>
</dbReference>
<name>A0AAD4EF73_9AGAM</name>
<reference evidence="2" key="1">
    <citation type="journal article" date="2020" name="New Phytol.">
        <title>Comparative genomics reveals dynamic genome evolution in host specialist ectomycorrhizal fungi.</title>
        <authorList>
            <person name="Lofgren L.A."/>
            <person name="Nguyen N.H."/>
            <person name="Vilgalys R."/>
            <person name="Ruytinx J."/>
            <person name="Liao H.L."/>
            <person name="Branco S."/>
            <person name="Kuo A."/>
            <person name="LaButti K."/>
            <person name="Lipzen A."/>
            <person name="Andreopoulos W."/>
            <person name="Pangilinan J."/>
            <person name="Riley R."/>
            <person name="Hundley H."/>
            <person name="Na H."/>
            <person name="Barry K."/>
            <person name="Grigoriev I.V."/>
            <person name="Stajich J.E."/>
            <person name="Kennedy P.G."/>
        </authorList>
    </citation>
    <scope>NUCLEOTIDE SEQUENCE</scope>
    <source>
        <strain evidence="2">FC203</strain>
    </source>
</reference>
<dbReference type="RefSeq" id="XP_041230699.1">
    <property type="nucleotide sequence ID" value="XM_041366360.1"/>
</dbReference>
<dbReference type="GeneID" id="64660658"/>
<comment type="caution">
    <text evidence="2">The sequence shown here is derived from an EMBL/GenBank/DDBJ whole genome shotgun (WGS) entry which is preliminary data.</text>
</comment>
<accession>A0AAD4EF73</accession>